<dbReference type="SMART" id="SM00052">
    <property type="entry name" value="EAL"/>
    <property type="match status" value="1"/>
</dbReference>
<evidence type="ECO:0008006" key="6">
    <source>
        <dbReference type="Google" id="ProtNLM"/>
    </source>
</evidence>
<dbReference type="Pfam" id="PF00563">
    <property type="entry name" value="EAL"/>
    <property type="match status" value="1"/>
</dbReference>
<dbReference type="NCBIfam" id="TIGR00254">
    <property type="entry name" value="GGDEF"/>
    <property type="match status" value="1"/>
</dbReference>
<evidence type="ECO:0000313" key="4">
    <source>
        <dbReference type="EMBL" id="QAA31604.1"/>
    </source>
</evidence>
<dbReference type="InterPro" id="IPR035919">
    <property type="entry name" value="EAL_sf"/>
</dbReference>
<name>A0A410DR68_9CLOT</name>
<dbReference type="KEGG" id="cmah:C1I91_08080"/>
<dbReference type="PANTHER" id="PTHR33121">
    <property type="entry name" value="CYCLIC DI-GMP PHOSPHODIESTERASE PDEF"/>
    <property type="match status" value="1"/>
</dbReference>
<feature type="domain" description="GGDEF" evidence="3">
    <location>
        <begin position="164"/>
        <end position="297"/>
    </location>
</feature>
<keyword evidence="1" id="KW-1133">Transmembrane helix</keyword>
<accession>A0A410DR68</accession>
<dbReference type="CDD" id="cd01948">
    <property type="entry name" value="EAL"/>
    <property type="match status" value="1"/>
</dbReference>
<dbReference type="EMBL" id="CP025746">
    <property type="protein sequence ID" value="QAA31604.1"/>
    <property type="molecule type" value="Genomic_DNA"/>
</dbReference>
<dbReference type="InterPro" id="IPR000160">
    <property type="entry name" value="GGDEF_dom"/>
</dbReference>
<dbReference type="OrthoDB" id="9762141at2"/>
<dbReference type="Proteomes" id="UP000286268">
    <property type="component" value="Chromosome"/>
</dbReference>
<evidence type="ECO:0000313" key="5">
    <source>
        <dbReference type="Proteomes" id="UP000286268"/>
    </source>
</evidence>
<dbReference type="Gene3D" id="3.30.70.270">
    <property type="match status" value="1"/>
</dbReference>
<dbReference type="PROSITE" id="PS50887">
    <property type="entry name" value="GGDEF"/>
    <property type="match status" value="1"/>
</dbReference>
<reference evidence="4 5" key="1">
    <citation type="submission" date="2018-01" db="EMBL/GenBank/DDBJ databases">
        <title>Genome Sequencing and Assembly of Anaerobacter polyendosporus strain CT4.</title>
        <authorList>
            <person name="Tachaapaikoon C."/>
            <person name="Sutheeworapong S."/>
            <person name="Jenjaroenpun P."/>
            <person name="Wongsurawat T."/>
            <person name="Nookeaw I."/>
            <person name="Cheawchanlertfa P."/>
            <person name="Kosugi A."/>
            <person name="Cheevadhanarak S."/>
            <person name="Ratanakhanokchai K."/>
        </authorList>
    </citation>
    <scope>NUCLEOTIDE SEQUENCE [LARGE SCALE GENOMIC DNA]</scope>
    <source>
        <strain evidence="4 5">CT4</strain>
    </source>
</reference>
<feature type="transmembrane region" description="Helical" evidence="1">
    <location>
        <begin position="69"/>
        <end position="86"/>
    </location>
</feature>
<dbReference type="SMART" id="SM00267">
    <property type="entry name" value="GGDEF"/>
    <property type="match status" value="1"/>
</dbReference>
<dbReference type="RefSeq" id="WP_128212415.1">
    <property type="nucleotide sequence ID" value="NZ_CP025746.1"/>
</dbReference>
<feature type="domain" description="EAL" evidence="2">
    <location>
        <begin position="306"/>
        <end position="559"/>
    </location>
</feature>
<protein>
    <recommendedName>
        <fullName evidence="6">Bifunctional diguanylate cyclase/phosphodiesterase</fullName>
    </recommendedName>
</protein>
<dbReference type="AlphaFoldDB" id="A0A410DR68"/>
<keyword evidence="1" id="KW-0812">Transmembrane</keyword>
<dbReference type="PROSITE" id="PS50883">
    <property type="entry name" value="EAL"/>
    <property type="match status" value="1"/>
</dbReference>
<dbReference type="SUPFAM" id="SSF55073">
    <property type="entry name" value="Nucleotide cyclase"/>
    <property type="match status" value="1"/>
</dbReference>
<dbReference type="SUPFAM" id="SSF141868">
    <property type="entry name" value="EAL domain-like"/>
    <property type="match status" value="1"/>
</dbReference>
<dbReference type="InterPro" id="IPR001633">
    <property type="entry name" value="EAL_dom"/>
</dbReference>
<dbReference type="Pfam" id="PF00990">
    <property type="entry name" value="GGDEF"/>
    <property type="match status" value="1"/>
</dbReference>
<feature type="transmembrane region" description="Helical" evidence="1">
    <location>
        <begin position="32"/>
        <end position="49"/>
    </location>
</feature>
<dbReference type="Gene3D" id="3.20.20.450">
    <property type="entry name" value="EAL domain"/>
    <property type="match status" value="1"/>
</dbReference>
<dbReference type="GO" id="GO:0071111">
    <property type="term" value="F:cyclic-guanylate-specific phosphodiesterase activity"/>
    <property type="evidence" value="ECO:0007669"/>
    <property type="project" value="InterPro"/>
</dbReference>
<dbReference type="InterPro" id="IPR050706">
    <property type="entry name" value="Cyclic-di-GMP_PDE-like"/>
</dbReference>
<evidence type="ECO:0000259" key="2">
    <source>
        <dbReference type="PROSITE" id="PS50883"/>
    </source>
</evidence>
<proteinExistence type="predicted"/>
<dbReference type="InterPro" id="IPR043128">
    <property type="entry name" value="Rev_trsase/Diguanyl_cyclase"/>
</dbReference>
<evidence type="ECO:0000259" key="3">
    <source>
        <dbReference type="PROSITE" id="PS50887"/>
    </source>
</evidence>
<sequence>MKKLSSIYKISSKDIDEFLEASYRIDPKKQSLKVALAYAVAGVVWIITSDTLLDFWTERDNVYESMQTYKGWIFVLLTTIVIYISIRNSLMLFDKAIGEIYHNYEELNKSHKTLIKLENEIERQLQELHVLAFYDSLTKLPNKILFKKQVTNLIESIDIRHSNRSFAFICLTIDNLKDINDILGHHYGDLFIKNIGYILKHMSDRDIRACRLKEDEFGIIINSITNNDYILSKINKILSKLNRAWQVDSQEFFMTYSLGVSIYPKDANNFNDLLKNSNMALSHSKSVEKDEITFYSKKIEENNIAKINLINDIIHAIESRQFTLYYQPIVRLDNNKLIGVEVLIRWIHPKKGFISPMDFIPIAESIGLISDIESFVFYEAITQKSIWQSYGYPPIKMSINLSSERLGKLNIIEELSSLVEKFHINKEEIQLEVTETSVIGNLDTAFDLLTRLKKLGFKIALDDFGSGYSSLTYVSSLPIDVVKIDKEFIKSSMVESKDKIIVKTIIELMHNLGMVVVAEGIETEEQKEFLKENACDMGQGYLYSKPVPANDIEKNFFTT</sequence>
<keyword evidence="5" id="KW-1185">Reference proteome</keyword>
<keyword evidence="1" id="KW-0472">Membrane</keyword>
<gene>
    <name evidence="4" type="ORF">C1I91_08080</name>
</gene>
<dbReference type="CDD" id="cd01949">
    <property type="entry name" value="GGDEF"/>
    <property type="match status" value="1"/>
</dbReference>
<organism evidence="4 5">
    <name type="scientific">Clostridium manihotivorum</name>
    <dbReference type="NCBI Taxonomy" id="2320868"/>
    <lineage>
        <taxon>Bacteria</taxon>
        <taxon>Bacillati</taxon>
        <taxon>Bacillota</taxon>
        <taxon>Clostridia</taxon>
        <taxon>Eubacteriales</taxon>
        <taxon>Clostridiaceae</taxon>
        <taxon>Clostridium</taxon>
    </lineage>
</organism>
<dbReference type="InterPro" id="IPR029787">
    <property type="entry name" value="Nucleotide_cyclase"/>
</dbReference>
<dbReference type="PANTHER" id="PTHR33121:SF70">
    <property type="entry name" value="SIGNALING PROTEIN YKOW"/>
    <property type="match status" value="1"/>
</dbReference>
<evidence type="ECO:0000256" key="1">
    <source>
        <dbReference type="SAM" id="Phobius"/>
    </source>
</evidence>